<dbReference type="GO" id="GO:0019674">
    <property type="term" value="P:NAD+ metabolic process"/>
    <property type="evidence" value="ECO:0007669"/>
    <property type="project" value="InterPro"/>
</dbReference>
<dbReference type="GO" id="GO:0051287">
    <property type="term" value="F:NAD binding"/>
    <property type="evidence" value="ECO:0007669"/>
    <property type="project" value="UniProtKB-ARBA"/>
</dbReference>
<dbReference type="HAMAP" id="MF_00361">
    <property type="entry name" value="NAD_kinase"/>
    <property type="match status" value="1"/>
</dbReference>
<dbReference type="SUPFAM" id="SSF111331">
    <property type="entry name" value="NAD kinase/diacylglycerol kinase-like"/>
    <property type="match status" value="1"/>
</dbReference>
<dbReference type="InterPro" id="IPR017438">
    <property type="entry name" value="ATP-NAD_kinase_N"/>
</dbReference>
<dbReference type="OrthoDB" id="9774737at2"/>
<dbReference type="Pfam" id="PF01513">
    <property type="entry name" value="NAD_kinase"/>
    <property type="match status" value="1"/>
</dbReference>
<keyword evidence="4 6" id="KW-0520">NAD</keyword>
<dbReference type="GO" id="GO:0003951">
    <property type="term" value="F:NAD+ kinase activity"/>
    <property type="evidence" value="ECO:0007669"/>
    <property type="project" value="UniProtKB-UniRule"/>
</dbReference>
<feature type="binding site" evidence="6">
    <location>
        <begin position="64"/>
        <end position="65"/>
    </location>
    <ligand>
        <name>NAD(+)</name>
        <dbReference type="ChEBI" id="CHEBI:57540"/>
    </ligand>
</feature>
<keyword evidence="2 6" id="KW-0418">Kinase</keyword>
<comment type="function">
    <text evidence="6">Involved in the regulation of the intracellular balance of NAD and NADP, and is a key enzyme in the biosynthesis of NADP. Catalyzes specifically the phosphorylation on 2'-hydroxyl of the adenosine moiety of NAD to yield NADP.</text>
</comment>
<dbReference type="GO" id="GO:0046872">
    <property type="term" value="F:metal ion binding"/>
    <property type="evidence" value="ECO:0007669"/>
    <property type="project" value="UniProtKB-UniRule"/>
</dbReference>
<dbReference type="Gene3D" id="3.40.50.10330">
    <property type="entry name" value="Probable inorganic polyphosphate/atp-NAD kinase, domain 1"/>
    <property type="match status" value="1"/>
</dbReference>
<keyword evidence="6" id="KW-0067">ATP-binding</keyword>
<feature type="binding site" evidence="6">
    <location>
        <position position="149"/>
    </location>
    <ligand>
        <name>NAD(+)</name>
        <dbReference type="ChEBI" id="CHEBI:57540"/>
    </ligand>
</feature>
<reference evidence="8" key="1">
    <citation type="submission" date="2015-12" db="EMBL/GenBank/DDBJ databases">
        <authorList>
            <person name="Lodha T.D."/>
            <person name="Chintalapati S."/>
            <person name="Chintalapati V.R."/>
            <person name="Sravanthi T."/>
        </authorList>
    </citation>
    <scope>NUCLEOTIDE SEQUENCE [LARGE SCALE GENOMIC DNA]</scope>
    <source>
        <strain evidence="8">JC133</strain>
    </source>
</reference>
<dbReference type="EC" id="2.7.1.23" evidence="6"/>
<feature type="binding site" evidence="6">
    <location>
        <position position="166"/>
    </location>
    <ligand>
        <name>NAD(+)</name>
        <dbReference type="ChEBI" id="CHEBI:57540"/>
    </ligand>
</feature>
<name>A0A2S4JZ04_9SPIO</name>
<dbReference type="PANTHER" id="PTHR20275">
    <property type="entry name" value="NAD KINASE"/>
    <property type="match status" value="1"/>
</dbReference>
<comment type="subcellular location">
    <subcellularLocation>
        <location evidence="6">Cytoplasm</location>
    </subcellularLocation>
</comment>
<dbReference type="AlphaFoldDB" id="A0A2S4JZ04"/>
<comment type="catalytic activity">
    <reaction evidence="5 6">
        <text>NAD(+) + ATP = ADP + NADP(+) + H(+)</text>
        <dbReference type="Rhea" id="RHEA:18629"/>
        <dbReference type="ChEBI" id="CHEBI:15378"/>
        <dbReference type="ChEBI" id="CHEBI:30616"/>
        <dbReference type="ChEBI" id="CHEBI:57540"/>
        <dbReference type="ChEBI" id="CHEBI:58349"/>
        <dbReference type="ChEBI" id="CHEBI:456216"/>
        <dbReference type="EC" id="2.7.1.23"/>
    </reaction>
</comment>
<sequence length="285" mass="30861">MKDQIRSVLVIANTVKPGAHELAGEIESYCIRRGLQAQVVLYDGEASSLPEKDGFDLAVTLGGDGTVLFASRVLAGHNVPILPVNLGDFGFISEVGHDEWQQALERYLAGGIDIGDRLVLDVEVLREGGRLCAFRGLNDAVVSSEGISRMVRLTVRLSDQYLGVYRADGVMVATPTGSTAYSAAAGGPILHPEMEAMILNPICPFTLSHRPIVIPPDEVVEIQIAQEQRTQVALTVDGQTMTPLVQGDTVIVRASPKKARIVRSDRRTFYEVLRSKLNWAGGLDD</sequence>
<keyword evidence="1 6" id="KW-0808">Transferase</keyword>
<dbReference type="InterPro" id="IPR016064">
    <property type="entry name" value="NAD/diacylglycerol_kinase_sf"/>
</dbReference>
<accession>A0A2S4JZ04</accession>
<feature type="active site" description="Proton acceptor" evidence="6">
    <location>
        <position position="64"/>
    </location>
</feature>
<proteinExistence type="inferred from homology"/>
<feature type="binding site" evidence="6">
    <location>
        <position position="239"/>
    </location>
    <ligand>
        <name>NAD(+)</name>
        <dbReference type="ChEBI" id="CHEBI:57540"/>
    </ligand>
</feature>
<dbReference type="Proteomes" id="UP000237350">
    <property type="component" value="Unassembled WGS sequence"/>
</dbReference>
<dbReference type="InterPro" id="IPR017437">
    <property type="entry name" value="ATP-NAD_kinase_PpnK-typ_C"/>
</dbReference>
<dbReference type="GO" id="GO:0005737">
    <property type="term" value="C:cytoplasm"/>
    <property type="evidence" value="ECO:0007669"/>
    <property type="project" value="UniProtKB-SubCell"/>
</dbReference>
<evidence type="ECO:0000256" key="6">
    <source>
        <dbReference type="HAMAP-Rule" id="MF_00361"/>
    </source>
</evidence>
<protein>
    <recommendedName>
        <fullName evidence="6">NAD kinase</fullName>
        <ecNumber evidence="6">2.7.1.23</ecNumber>
    </recommendedName>
    <alternativeName>
        <fullName evidence="6">ATP-dependent NAD kinase</fullName>
    </alternativeName>
</protein>
<dbReference type="Pfam" id="PF20143">
    <property type="entry name" value="NAD_kinase_C"/>
    <property type="match status" value="1"/>
</dbReference>
<evidence type="ECO:0000256" key="2">
    <source>
        <dbReference type="ARBA" id="ARBA00022777"/>
    </source>
</evidence>
<keyword evidence="6" id="KW-0963">Cytoplasm</keyword>
<dbReference type="Gene3D" id="2.60.200.30">
    <property type="entry name" value="Probable inorganic polyphosphate/atp-NAD kinase, domain 2"/>
    <property type="match status" value="1"/>
</dbReference>
<dbReference type="GO" id="GO:0005524">
    <property type="term" value="F:ATP binding"/>
    <property type="evidence" value="ECO:0007669"/>
    <property type="project" value="UniProtKB-KW"/>
</dbReference>
<comment type="caution">
    <text evidence="7">The sequence shown here is derived from an EMBL/GenBank/DDBJ whole genome shotgun (WGS) entry which is preliminary data.</text>
</comment>
<feature type="binding site" evidence="6">
    <location>
        <begin position="138"/>
        <end position="139"/>
    </location>
    <ligand>
        <name>NAD(+)</name>
        <dbReference type="ChEBI" id="CHEBI:57540"/>
    </ligand>
</feature>
<evidence type="ECO:0000313" key="8">
    <source>
        <dbReference type="Proteomes" id="UP000237350"/>
    </source>
</evidence>
<organism evidence="7 8">
    <name type="scientific">Alkalispirochaeta sphaeroplastigenens</name>
    <dbReference type="NCBI Taxonomy" id="1187066"/>
    <lineage>
        <taxon>Bacteria</taxon>
        <taxon>Pseudomonadati</taxon>
        <taxon>Spirochaetota</taxon>
        <taxon>Spirochaetia</taxon>
        <taxon>Spirochaetales</taxon>
        <taxon>Spirochaetaceae</taxon>
        <taxon>Alkalispirochaeta</taxon>
    </lineage>
</organism>
<comment type="caution">
    <text evidence="6">Lacks conserved residue(s) required for the propagation of feature annotation.</text>
</comment>
<feature type="binding site" evidence="6">
    <location>
        <position position="168"/>
    </location>
    <ligand>
        <name>NAD(+)</name>
        <dbReference type="ChEBI" id="CHEBI:57540"/>
    </ligand>
</feature>
<dbReference type="EMBL" id="LPWH01000007">
    <property type="protein sequence ID" value="POR04750.1"/>
    <property type="molecule type" value="Genomic_DNA"/>
</dbReference>
<comment type="cofactor">
    <cofactor evidence="6">
        <name>a divalent metal cation</name>
        <dbReference type="ChEBI" id="CHEBI:60240"/>
    </cofactor>
</comment>
<keyword evidence="8" id="KW-1185">Reference proteome</keyword>
<evidence type="ECO:0000256" key="4">
    <source>
        <dbReference type="ARBA" id="ARBA00023027"/>
    </source>
</evidence>
<evidence type="ECO:0000256" key="1">
    <source>
        <dbReference type="ARBA" id="ARBA00022679"/>
    </source>
</evidence>
<dbReference type="PANTHER" id="PTHR20275:SF0">
    <property type="entry name" value="NAD KINASE"/>
    <property type="match status" value="1"/>
</dbReference>
<gene>
    <name evidence="6" type="primary">nadK</name>
    <name evidence="7" type="ORF">AU468_02750</name>
</gene>
<dbReference type="GO" id="GO:0006741">
    <property type="term" value="P:NADP+ biosynthetic process"/>
    <property type="evidence" value="ECO:0007669"/>
    <property type="project" value="UniProtKB-UniRule"/>
</dbReference>
<dbReference type="InterPro" id="IPR002504">
    <property type="entry name" value="NADK"/>
</dbReference>
<evidence type="ECO:0000256" key="3">
    <source>
        <dbReference type="ARBA" id="ARBA00022857"/>
    </source>
</evidence>
<evidence type="ECO:0000256" key="5">
    <source>
        <dbReference type="ARBA" id="ARBA00047925"/>
    </source>
</evidence>
<comment type="similarity">
    <text evidence="6">Belongs to the NAD kinase family.</text>
</comment>
<keyword evidence="6" id="KW-0547">Nucleotide-binding</keyword>
<keyword evidence="3 6" id="KW-0521">NADP</keyword>
<evidence type="ECO:0000313" key="7">
    <source>
        <dbReference type="EMBL" id="POR04750.1"/>
    </source>
</evidence>